<keyword evidence="2" id="KW-1185">Reference proteome</keyword>
<reference evidence="2" key="1">
    <citation type="journal article" date="2013" name="Science">
        <title>The Amborella genome and the evolution of flowering plants.</title>
        <authorList>
            <consortium name="Amborella Genome Project"/>
        </authorList>
    </citation>
    <scope>NUCLEOTIDE SEQUENCE [LARGE SCALE GENOMIC DNA]</scope>
</reference>
<dbReference type="Proteomes" id="UP000017836">
    <property type="component" value="Unassembled WGS sequence"/>
</dbReference>
<dbReference type="EMBL" id="KI393970">
    <property type="protein sequence ID" value="ERN05944.1"/>
    <property type="molecule type" value="Genomic_DNA"/>
</dbReference>
<dbReference type="AlphaFoldDB" id="W1PE01"/>
<gene>
    <name evidence="1" type="ORF">AMTR_s00145p00059290</name>
</gene>
<sequence length="60" mass="6618">MTPNTPDVVALAVGHPLGSRDTRGVKGNNKEKCEHFGASDHNKARCFVLIGYPPKWNEQK</sequence>
<evidence type="ECO:0000313" key="2">
    <source>
        <dbReference type="Proteomes" id="UP000017836"/>
    </source>
</evidence>
<proteinExistence type="predicted"/>
<dbReference type="HOGENOM" id="CLU_2944795_0_0_1"/>
<dbReference type="Gramene" id="ERN05944">
    <property type="protein sequence ID" value="ERN05944"/>
    <property type="gene ID" value="AMTR_s00145p00059290"/>
</dbReference>
<accession>W1PE01</accession>
<protein>
    <submittedName>
        <fullName evidence="1">Uncharacterized protein</fullName>
    </submittedName>
</protein>
<organism evidence="1 2">
    <name type="scientific">Amborella trichopoda</name>
    <dbReference type="NCBI Taxonomy" id="13333"/>
    <lineage>
        <taxon>Eukaryota</taxon>
        <taxon>Viridiplantae</taxon>
        <taxon>Streptophyta</taxon>
        <taxon>Embryophyta</taxon>
        <taxon>Tracheophyta</taxon>
        <taxon>Spermatophyta</taxon>
        <taxon>Magnoliopsida</taxon>
        <taxon>Amborellales</taxon>
        <taxon>Amborellaceae</taxon>
        <taxon>Amborella</taxon>
    </lineage>
</organism>
<evidence type="ECO:0000313" key="1">
    <source>
        <dbReference type="EMBL" id="ERN05944.1"/>
    </source>
</evidence>
<name>W1PE01_AMBTC</name>